<protein>
    <submittedName>
        <fullName evidence="2">Putative transposase</fullName>
    </submittedName>
</protein>
<gene>
    <name evidence="2" type="ORF">CCH01_03730</name>
</gene>
<evidence type="ECO:0000313" key="2">
    <source>
        <dbReference type="EMBL" id="SLK12710.1"/>
    </source>
</evidence>
<accession>S6FJC5</accession>
<dbReference type="GO" id="GO:0015074">
    <property type="term" value="P:DNA integration"/>
    <property type="evidence" value="ECO:0007669"/>
    <property type="project" value="InterPro"/>
</dbReference>
<dbReference type="PANTHER" id="PTHR46889">
    <property type="entry name" value="TRANSPOSASE INSF FOR INSERTION SEQUENCE IS3B-RELATED"/>
    <property type="match status" value="1"/>
</dbReference>
<sequence length="97" mass="11614">MQSMSAKGCCYDNACAESFFSSLKKDFLYGRKFKRRAESKQAIVEYIELFYNAKRLHSTLDYKSLREYRKNYYNNLNNFAKIPFNEEMLLKVIHTLK</sequence>
<evidence type="ECO:0000259" key="1">
    <source>
        <dbReference type="Pfam" id="PF13333"/>
    </source>
</evidence>
<dbReference type="InterPro" id="IPR012337">
    <property type="entry name" value="RNaseH-like_sf"/>
</dbReference>
<name>S6FJC5_9CLOT</name>
<dbReference type="Proteomes" id="UP000190476">
    <property type="component" value="Chromosome I"/>
</dbReference>
<dbReference type="EMBL" id="LT799839">
    <property type="protein sequence ID" value="SLK12710.1"/>
    <property type="molecule type" value="Genomic_DNA"/>
</dbReference>
<proteinExistence type="predicted"/>
<dbReference type="AlphaFoldDB" id="S6FJC5"/>
<dbReference type="Pfam" id="PF13333">
    <property type="entry name" value="rve_2"/>
    <property type="match status" value="1"/>
</dbReference>
<reference evidence="3" key="1">
    <citation type="submission" date="2017-03" db="EMBL/GenBank/DDBJ databases">
        <authorList>
            <person name="Falquet L."/>
            <person name="Falquet L."/>
        </authorList>
    </citation>
    <scope>NUCLEOTIDE SEQUENCE [LARGE SCALE GENOMIC DNA]</scope>
</reference>
<dbReference type="PANTHER" id="PTHR46889:SF4">
    <property type="entry name" value="TRANSPOSASE INSO FOR INSERTION SEQUENCE ELEMENT IS911B-RELATED"/>
    <property type="match status" value="1"/>
</dbReference>
<organism evidence="2 3">
    <name type="scientific">Clostridium chauvoei JF4335</name>
    <dbReference type="NCBI Taxonomy" id="1351755"/>
    <lineage>
        <taxon>Bacteria</taxon>
        <taxon>Bacillati</taxon>
        <taxon>Bacillota</taxon>
        <taxon>Clostridia</taxon>
        <taxon>Eubacteriales</taxon>
        <taxon>Clostridiaceae</taxon>
        <taxon>Clostridium</taxon>
    </lineage>
</organism>
<dbReference type="InterPro" id="IPR001584">
    <property type="entry name" value="Integrase_cat-core"/>
</dbReference>
<dbReference type="InterPro" id="IPR050900">
    <property type="entry name" value="Transposase_IS3/IS150/IS904"/>
</dbReference>
<keyword evidence="3" id="KW-1185">Reference proteome</keyword>
<evidence type="ECO:0000313" key="3">
    <source>
        <dbReference type="Proteomes" id="UP000190476"/>
    </source>
</evidence>
<dbReference type="STRING" id="1351755.CCH01_03730"/>
<feature type="domain" description="Integrase catalytic" evidence="1">
    <location>
        <begin position="17"/>
        <end position="70"/>
    </location>
</feature>
<dbReference type="SUPFAM" id="SSF53098">
    <property type="entry name" value="Ribonuclease H-like"/>
    <property type="match status" value="1"/>
</dbReference>